<dbReference type="AlphaFoldDB" id="A0A3N4ZA37"/>
<sequence length="246" mass="25923">MSPNLAVVAIFGTNDATVDELAAAELLGAAVHRAEAVLLTGGDLKPSRPRHVKDTAIFAANGAASPGRPARWIGVANKERAAPPHWRGAEAVVLTPGWGHRRNLVEACLCDAAIAIGGASPGTSSEALFSLYLRRPLIVLGGEDISPRTVRQLVPLAEQKIRRPSRRALAVDRGVAGAYAWADEVDIALDVRALPTRAASASELVADVLGRATHRAPRPELDRLVDEATWDGVVAMALRDVGLEIG</sequence>
<reference evidence="1 2" key="1">
    <citation type="submission" date="2018-11" db="EMBL/GenBank/DDBJ databases">
        <title>Sequencing the genomes of 1000 actinobacteria strains.</title>
        <authorList>
            <person name="Klenk H.-P."/>
        </authorList>
    </citation>
    <scope>NUCLEOTIDE SEQUENCE [LARGE SCALE GENOMIC DNA]</scope>
    <source>
        <strain evidence="1 2">DSM 14418</strain>
    </source>
</reference>
<evidence type="ECO:0000313" key="2">
    <source>
        <dbReference type="Proteomes" id="UP000280726"/>
    </source>
</evidence>
<dbReference type="OrthoDB" id="4965104at2"/>
<dbReference type="EMBL" id="RKRA01000001">
    <property type="protein sequence ID" value="RPF28983.1"/>
    <property type="molecule type" value="Genomic_DNA"/>
</dbReference>
<dbReference type="RefSeq" id="WP_123919595.1">
    <property type="nucleotide sequence ID" value="NZ_RKRA01000001.1"/>
</dbReference>
<accession>A0A3N4ZA37</accession>
<dbReference type="InterPro" id="IPR041164">
    <property type="entry name" value="LDcluster4"/>
</dbReference>
<dbReference type="SUPFAM" id="SSF102405">
    <property type="entry name" value="MCP/YpsA-like"/>
    <property type="match status" value="1"/>
</dbReference>
<evidence type="ECO:0000313" key="1">
    <source>
        <dbReference type="EMBL" id="RPF28983.1"/>
    </source>
</evidence>
<keyword evidence="2" id="KW-1185">Reference proteome</keyword>
<proteinExistence type="predicted"/>
<dbReference type="Pfam" id="PF18306">
    <property type="entry name" value="LDcluster4"/>
    <property type="match status" value="1"/>
</dbReference>
<name>A0A3N4ZA37_9MICO</name>
<dbReference type="Proteomes" id="UP000280726">
    <property type="component" value="Unassembled WGS sequence"/>
</dbReference>
<comment type="caution">
    <text evidence="1">The sequence shown here is derived from an EMBL/GenBank/DDBJ whole genome shotgun (WGS) entry which is preliminary data.</text>
</comment>
<gene>
    <name evidence="1" type="ORF">EDD32_3534</name>
</gene>
<protein>
    <submittedName>
        <fullName evidence="1">Uncharacterized protein</fullName>
    </submittedName>
</protein>
<dbReference type="Gene3D" id="3.40.50.450">
    <property type="match status" value="1"/>
</dbReference>
<organism evidence="1 2">
    <name type="scientific">Georgenia muralis</name>
    <dbReference type="NCBI Taxonomy" id="154117"/>
    <lineage>
        <taxon>Bacteria</taxon>
        <taxon>Bacillati</taxon>
        <taxon>Actinomycetota</taxon>
        <taxon>Actinomycetes</taxon>
        <taxon>Micrococcales</taxon>
        <taxon>Bogoriellaceae</taxon>
        <taxon>Georgenia</taxon>
    </lineage>
</organism>